<keyword evidence="6 7" id="KW-0742">SOS response</keyword>
<evidence type="ECO:0000313" key="10">
    <source>
        <dbReference type="EMBL" id="PHN01083.1"/>
    </source>
</evidence>
<dbReference type="HAMAP" id="MF_00203">
    <property type="entry name" value="UvrC"/>
    <property type="match status" value="1"/>
</dbReference>
<dbReference type="FunFam" id="3.40.1440.10:FF:000001">
    <property type="entry name" value="UvrABC system protein C"/>
    <property type="match status" value="1"/>
</dbReference>
<dbReference type="Pfam" id="PF08459">
    <property type="entry name" value="UvrC_RNaseH_dom"/>
    <property type="match status" value="1"/>
</dbReference>
<dbReference type="EMBL" id="PDUD01000064">
    <property type="protein sequence ID" value="PHN01083.1"/>
    <property type="molecule type" value="Genomic_DNA"/>
</dbReference>
<dbReference type="InterPro" id="IPR010994">
    <property type="entry name" value="RuvA_2-like"/>
</dbReference>
<evidence type="ECO:0000256" key="4">
    <source>
        <dbReference type="ARBA" id="ARBA00022881"/>
    </source>
</evidence>
<dbReference type="Gene3D" id="3.40.1440.10">
    <property type="entry name" value="GIY-YIG endonuclease"/>
    <property type="match status" value="1"/>
</dbReference>
<dbReference type="Pfam" id="PF14520">
    <property type="entry name" value="HHH_5"/>
    <property type="match status" value="1"/>
</dbReference>
<keyword evidence="1 7" id="KW-0963">Cytoplasm</keyword>
<dbReference type="SUPFAM" id="SSF47781">
    <property type="entry name" value="RuvA domain 2-like"/>
    <property type="match status" value="1"/>
</dbReference>
<evidence type="ECO:0000259" key="9">
    <source>
        <dbReference type="PROSITE" id="PS50165"/>
    </source>
</evidence>
<dbReference type="GO" id="GO:0003677">
    <property type="term" value="F:DNA binding"/>
    <property type="evidence" value="ECO:0007669"/>
    <property type="project" value="UniProtKB-UniRule"/>
</dbReference>
<dbReference type="SUPFAM" id="SSF82771">
    <property type="entry name" value="GIY-YIG endonuclease"/>
    <property type="match status" value="1"/>
</dbReference>
<accession>A0A2D0N050</accession>
<evidence type="ECO:0000313" key="11">
    <source>
        <dbReference type="Proteomes" id="UP000223913"/>
    </source>
</evidence>
<comment type="function">
    <text evidence="7">The UvrABC repair system catalyzes the recognition and processing of DNA lesions. UvrC both incises the 5' and 3' sides of the lesion. The N-terminal half is responsible for the 3' incision and the C-terminal half is responsible for the 5' incision.</text>
</comment>
<dbReference type="InterPro" id="IPR047296">
    <property type="entry name" value="GIY-YIG_UvrC_Cho"/>
</dbReference>
<dbReference type="GO" id="GO:0006289">
    <property type="term" value="P:nucleotide-excision repair"/>
    <property type="evidence" value="ECO:0007669"/>
    <property type="project" value="UniProtKB-UniRule"/>
</dbReference>
<dbReference type="RefSeq" id="WP_099155541.1">
    <property type="nucleotide sequence ID" value="NZ_PDUD01000064.1"/>
</dbReference>
<dbReference type="GO" id="GO:0009381">
    <property type="term" value="F:excinuclease ABC activity"/>
    <property type="evidence" value="ECO:0007669"/>
    <property type="project" value="UniProtKB-UniRule"/>
</dbReference>
<evidence type="ECO:0000256" key="1">
    <source>
        <dbReference type="ARBA" id="ARBA00022490"/>
    </source>
</evidence>
<dbReference type="InterPro" id="IPR035901">
    <property type="entry name" value="GIY-YIG_endonuc_sf"/>
</dbReference>
<dbReference type="InterPro" id="IPR000305">
    <property type="entry name" value="GIY-YIG_endonuc"/>
</dbReference>
<keyword evidence="4 7" id="KW-0267">Excision nuclease</keyword>
<organism evidence="10 11">
    <name type="scientific">Flavilitoribacter nigricans (strain ATCC 23147 / DSM 23189 / NBRC 102662 / NCIMB 1420 / SS-2)</name>
    <name type="common">Lewinella nigricans</name>
    <dbReference type="NCBI Taxonomy" id="1122177"/>
    <lineage>
        <taxon>Bacteria</taxon>
        <taxon>Pseudomonadati</taxon>
        <taxon>Bacteroidota</taxon>
        <taxon>Saprospiria</taxon>
        <taxon>Saprospirales</taxon>
        <taxon>Lewinellaceae</taxon>
        <taxon>Flavilitoribacter</taxon>
    </lineage>
</organism>
<dbReference type="PROSITE" id="PS50165">
    <property type="entry name" value="UVRC"/>
    <property type="match status" value="1"/>
</dbReference>
<dbReference type="SMART" id="SM00278">
    <property type="entry name" value="HhH1"/>
    <property type="match status" value="1"/>
</dbReference>
<evidence type="ECO:0000256" key="2">
    <source>
        <dbReference type="ARBA" id="ARBA00022763"/>
    </source>
</evidence>
<dbReference type="NCBIfam" id="TIGR00194">
    <property type="entry name" value="uvrC"/>
    <property type="match status" value="1"/>
</dbReference>
<comment type="similarity">
    <text evidence="7">Belongs to the UvrC family.</text>
</comment>
<evidence type="ECO:0000256" key="3">
    <source>
        <dbReference type="ARBA" id="ARBA00022769"/>
    </source>
</evidence>
<feature type="domain" description="UvrC family homology region profile" evidence="9">
    <location>
        <begin position="263"/>
        <end position="479"/>
    </location>
</feature>
<dbReference type="PANTHER" id="PTHR30562:SF1">
    <property type="entry name" value="UVRABC SYSTEM PROTEIN C"/>
    <property type="match status" value="1"/>
</dbReference>
<dbReference type="InterPro" id="IPR038476">
    <property type="entry name" value="UvrC_RNase_H_dom_sf"/>
</dbReference>
<dbReference type="InterPro" id="IPR050066">
    <property type="entry name" value="UvrABC_protein_C"/>
</dbReference>
<dbReference type="Pfam" id="PF22920">
    <property type="entry name" value="UvrC_RNaseH"/>
    <property type="match status" value="1"/>
</dbReference>
<dbReference type="InterPro" id="IPR001162">
    <property type="entry name" value="UvrC_RNase_H_dom"/>
</dbReference>
<dbReference type="GO" id="GO:0009380">
    <property type="term" value="C:excinuclease repair complex"/>
    <property type="evidence" value="ECO:0007669"/>
    <property type="project" value="InterPro"/>
</dbReference>
<comment type="subunit">
    <text evidence="7">Interacts with UvrB in an incision complex.</text>
</comment>
<comment type="subcellular location">
    <subcellularLocation>
        <location evidence="7">Cytoplasm</location>
    </subcellularLocation>
</comment>
<sequence length="603" mass="69224">MTTEDYKKIADTVPRQPGVYRFLDGEGTILYVGKAKNLKNRVASYFGQRRDRAHKTRVMVKNANRINFTIVETEADALLLENTLIKKHQPRYNVMLKDGKSYSYICIKNERFPRVFITRYVVRDGSTYFGPYTSKSRIKIILDLIKQLFPLRTCSFNLSESNIEAGKFKVCLEYHIKNCLGPCEGLEEESEYNEKIEQVKNILRGNFGAVVGHFKGEMQRHAENLDFEKAQQIKEKLTAFEDYQAKSTVVSTTIRDVDVFSIASDEKEAYINYIKVVHGAIIHTHTQELVKNLDDEEEDLLAYAIPILRERFNSIANEVILPYELELGEEGVNITVPKIGDKRKLLDLSEKNVKYYLLQKKKQEMNQTRKQTSAERILRTLQKDLQMDALPMHLECFDNSNIQGSHPVASCVVFKNAKPSKKDYRHFNIKTVEGPNDFASMTEVVYRRYKRLLEEQEPLPQLVIIDGGKGQLSSAMESIRKLNLEDKITVIGIAKKLEEIFFPNDPLPLYIDKKSESLKLIQQARNEAHRFAITFHRNQRSRAFLGTELTEIPGIGSKTAEKLLTHFGSLKKLRQATAAEIAEVSTLKVAQKIKEHFAKSEEA</sequence>
<gene>
    <name evidence="7" type="primary">uvrC</name>
    <name evidence="10" type="ORF">CRP01_39070</name>
</gene>
<proteinExistence type="inferred from homology"/>
<dbReference type="SMART" id="SM00465">
    <property type="entry name" value="GIYc"/>
    <property type="match status" value="1"/>
</dbReference>
<dbReference type="OrthoDB" id="9804933at2"/>
<evidence type="ECO:0000256" key="6">
    <source>
        <dbReference type="ARBA" id="ARBA00023236"/>
    </source>
</evidence>
<dbReference type="CDD" id="cd10434">
    <property type="entry name" value="GIY-YIG_UvrC_Cho"/>
    <property type="match status" value="1"/>
</dbReference>
<dbReference type="InterPro" id="IPR003583">
    <property type="entry name" value="Hlx-hairpin-Hlx_DNA-bd_motif"/>
</dbReference>
<dbReference type="InterPro" id="IPR036876">
    <property type="entry name" value="UVR_dom_sf"/>
</dbReference>
<dbReference type="GO" id="GO:0009432">
    <property type="term" value="P:SOS response"/>
    <property type="evidence" value="ECO:0007669"/>
    <property type="project" value="UniProtKB-UniRule"/>
</dbReference>
<feature type="domain" description="GIY-YIG" evidence="8">
    <location>
        <begin position="15"/>
        <end position="94"/>
    </location>
</feature>
<dbReference type="PROSITE" id="PS50164">
    <property type="entry name" value="GIY_YIG"/>
    <property type="match status" value="1"/>
</dbReference>
<dbReference type="Proteomes" id="UP000223913">
    <property type="component" value="Unassembled WGS sequence"/>
</dbReference>
<name>A0A2D0N050_FLAN2</name>
<dbReference type="Pfam" id="PF01541">
    <property type="entry name" value="GIY-YIG"/>
    <property type="match status" value="1"/>
</dbReference>
<keyword evidence="11" id="KW-1185">Reference proteome</keyword>
<evidence type="ECO:0000259" key="8">
    <source>
        <dbReference type="PROSITE" id="PS50164"/>
    </source>
</evidence>
<keyword evidence="3 7" id="KW-0228">DNA excision</keyword>
<dbReference type="SUPFAM" id="SSF46600">
    <property type="entry name" value="C-terminal UvrC-binding domain of UvrB"/>
    <property type="match status" value="1"/>
</dbReference>
<dbReference type="PANTHER" id="PTHR30562">
    <property type="entry name" value="UVRC/OXIDOREDUCTASE"/>
    <property type="match status" value="1"/>
</dbReference>
<evidence type="ECO:0000256" key="5">
    <source>
        <dbReference type="ARBA" id="ARBA00023204"/>
    </source>
</evidence>
<dbReference type="GO" id="GO:0005737">
    <property type="term" value="C:cytoplasm"/>
    <property type="evidence" value="ECO:0007669"/>
    <property type="project" value="UniProtKB-SubCell"/>
</dbReference>
<comment type="caution">
    <text evidence="10">The sequence shown here is derived from an EMBL/GenBank/DDBJ whole genome shotgun (WGS) entry which is preliminary data.</text>
</comment>
<evidence type="ECO:0000256" key="7">
    <source>
        <dbReference type="HAMAP-Rule" id="MF_00203"/>
    </source>
</evidence>
<keyword evidence="5 7" id="KW-0234">DNA repair</keyword>
<dbReference type="InterPro" id="IPR004791">
    <property type="entry name" value="UvrC"/>
</dbReference>
<dbReference type="Gene3D" id="1.10.150.20">
    <property type="entry name" value="5' to 3' exonuclease, C-terminal subdomain"/>
    <property type="match status" value="1"/>
</dbReference>
<protein>
    <recommendedName>
        <fullName evidence="7">UvrABC system protein C</fullName>
        <shortName evidence="7">Protein UvrC</shortName>
    </recommendedName>
    <alternativeName>
        <fullName evidence="7">Excinuclease ABC subunit C</fullName>
    </alternativeName>
</protein>
<reference evidence="10 11" key="1">
    <citation type="submission" date="2017-10" db="EMBL/GenBank/DDBJ databases">
        <title>The draft genome sequence of Lewinella nigricans NBRC 102662.</title>
        <authorList>
            <person name="Wang K."/>
        </authorList>
    </citation>
    <scope>NUCLEOTIDE SEQUENCE [LARGE SCALE GENOMIC DNA]</scope>
    <source>
        <strain evidence="10 11">NBRC 102662</strain>
    </source>
</reference>
<dbReference type="Gene3D" id="3.30.420.340">
    <property type="entry name" value="UvrC, RNAse H endonuclease domain"/>
    <property type="match status" value="1"/>
</dbReference>
<dbReference type="AlphaFoldDB" id="A0A2D0N050"/>
<keyword evidence="2 7" id="KW-0227">DNA damage</keyword>